<sequence length="73" mass="7084">AGAVPMVAALVSPAETVAVVVTVTTLLALAVLGALGAWAGGARLLRPTLRVVFWGGAAMAVTAAIGKLFGVAV</sequence>
<protein>
    <submittedName>
        <fullName evidence="6">VIT1/CCC1 transporter family protein</fullName>
    </submittedName>
</protein>
<comment type="subcellular location">
    <subcellularLocation>
        <location evidence="1">Endomembrane system</location>
        <topology evidence="1">Multi-pass membrane protein</topology>
    </subcellularLocation>
</comment>
<feature type="transmembrane region" description="Helical" evidence="5">
    <location>
        <begin position="16"/>
        <end position="39"/>
    </location>
</feature>
<evidence type="ECO:0000256" key="4">
    <source>
        <dbReference type="ARBA" id="ARBA00023136"/>
    </source>
</evidence>
<dbReference type="EMBL" id="JACDXX010000105">
    <property type="protein sequence ID" value="MCB5412490.1"/>
    <property type="molecule type" value="Genomic_DNA"/>
</dbReference>
<reference evidence="6 7" key="1">
    <citation type="submission" date="2020-07" db="EMBL/GenBank/DDBJ databases">
        <title>Pseudogemmobacter sp. nov., isolated from poultry manure in Taiwan.</title>
        <authorList>
            <person name="Lin S.-Y."/>
            <person name="Tang Y.-S."/>
            <person name="Young C.-C."/>
        </authorList>
    </citation>
    <scope>NUCLEOTIDE SEQUENCE [LARGE SCALE GENOMIC DNA]</scope>
    <source>
        <strain evidence="6 7">CC-YST710</strain>
    </source>
</reference>
<evidence type="ECO:0000313" key="6">
    <source>
        <dbReference type="EMBL" id="MCB5412490.1"/>
    </source>
</evidence>
<dbReference type="InterPro" id="IPR008217">
    <property type="entry name" value="Ccc1_fam"/>
</dbReference>
<keyword evidence="2 5" id="KW-0812">Transmembrane</keyword>
<dbReference type="Proteomes" id="UP001198571">
    <property type="component" value="Unassembled WGS sequence"/>
</dbReference>
<feature type="non-terminal residue" evidence="6">
    <location>
        <position position="1"/>
    </location>
</feature>
<organism evidence="6 7">
    <name type="scientific">Pseudogemmobacter faecipullorum</name>
    <dbReference type="NCBI Taxonomy" id="2755041"/>
    <lineage>
        <taxon>Bacteria</taxon>
        <taxon>Pseudomonadati</taxon>
        <taxon>Pseudomonadota</taxon>
        <taxon>Alphaproteobacteria</taxon>
        <taxon>Rhodobacterales</taxon>
        <taxon>Paracoccaceae</taxon>
        <taxon>Pseudogemmobacter</taxon>
    </lineage>
</organism>
<evidence type="ECO:0000256" key="3">
    <source>
        <dbReference type="ARBA" id="ARBA00022989"/>
    </source>
</evidence>
<keyword evidence="7" id="KW-1185">Reference proteome</keyword>
<dbReference type="Pfam" id="PF01988">
    <property type="entry name" value="VIT1"/>
    <property type="match status" value="1"/>
</dbReference>
<evidence type="ECO:0000256" key="1">
    <source>
        <dbReference type="ARBA" id="ARBA00004127"/>
    </source>
</evidence>
<accession>A0ABS8CUI5</accession>
<proteinExistence type="predicted"/>
<keyword evidence="4 5" id="KW-0472">Membrane</keyword>
<evidence type="ECO:0000256" key="5">
    <source>
        <dbReference type="SAM" id="Phobius"/>
    </source>
</evidence>
<comment type="caution">
    <text evidence="6">The sequence shown here is derived from an EMBL/GenBank/DDBJ whole genome shotgun (WGS) entry which is preliminary data.</text>
</comment>
<feature type="transmembrane region" description="Helical" evidence="5">
    <location>
        <begin position="51"/>
        <end position="72"/>
    </location>
</feature>
<evidence type="ECO:0000256" key="2">
    <source>
        <dbReference type="ARBA" id="ARBA00022692"/>
    </source>
</evidence>
<keyword evidence="3 5" id="KW-1133">Transmembrane helix</keyword>
<gene>
    <name evidence="6" type="ORF">H0485_21315</name>
</gene>
<evidence type="ECO:0000313" key="7">
    <source>
        <dbReference type="Proteomes" id="UP001198571"/>
    </source>
</evidence>
<name>A0ABS8CUI5_9RHOB</name>